<name>A0A7S3GAR1_9EUKA</name>
<dbReference type="EMBL" id="HBIB01026506">
    <property type="protein sequence ID" value="CAE0254894.1"/>
    <property type="molecule type" value="Transcribed_RNA"/>
</dbReference>
<dbReference type="PANTHER" id="PTHR33651:SF3">
    <property type="entry name" value="PHAGE PROTEIN"/>
    <property type="match status" value="1"/>
</dbReference>
<sequence>MSSSSGSRSGTPPPYESRGVFSPGQVAAKEVGFAFDRSRFVSVFGEETVNEWTKNGDIDWDLLSNVTVSIESPRKHFGIRILKANVIFFDAKDENQEFKRQKLLQLIHVAHGVVSAVPTDRVKSVALTYFKKLFPSATLKILPKKGGVQLGLVLEVLSPPKSLKFYVKTHSHGTKSGNSTGPKPVRASELLAYRLLELFKVGCESHFFGRDDLNFYVATKDAHDNGRFWEYGKLKDNAEALQRVWGVLCKLLSSPGVRDEAYYEAVEAAVAKDDVAKNFFHQISLLDVIERVMFLTDLLCNESNYGMVLREETLAELKVIDFRLEDLRFQRLSGSEKHILQALLHDSSQNSSFDDAVEYILGARPPRFRAEAANRVMKTSLANWKDALHRATITTIQNVKEAGLAESARCRLINDIQEYADFVKCRFDAFEASLHDYLQSTVLTKTTTD</sequence>
<dbReference type="PANTHER" id="PTHR33651">
    <property type="entry name" value="PROTEIN CBG06246"/>
    <property type="match status" value="1"/>
</dbReference>
<dbReference type="AlphaFoldDB" id="A0A7S3GAR1"/>
<proteinExistence type="predicted"/>
<evidence type="ECO:0000313" key="2">
    <source>
        <dbReference type="EMBL" id="CAE0254894.1"/>
    </source>
</evidence>
<reference evidence="2" key="1">
    <citation type="submission" date="2021-01" db="EMBL/GenBank/DDBJ databases">
        <authorList>
            <person name="Corre E."/>
            <person name="Pelletier E."/>
            <person name="Niang G."/>
            <person name="Scheremetjew M."/>
            <person name="Finn R."/>
            <person name="Kale V."/>
            <person name="Holt S."/>
            <person name="Cochrane G."/>
            <person name="Meng A."/>
            <person name="Brown T."/>
            <person name="Cohen L."/>
        </authorList>
    </citation>
    <scope>NUCLEOTIDE SEQUENCE</scope>
    <source>
        <strain evidence="2">NIES-2562</strain>
    </source>
</reference>
<organism evidence="2">
    <name type="scientific">Palpitomonas bilix</name>
    <dbReference type="NCBI Taxonomy" id="652834"/>
    <lineage>
        <taxon>Eukaryota</taxon>
        <taxon>Eukaryota incertae sedis</taxon>
    </lineage>
</organism>
<feature type="compositionally biased region" description="Low complexity" evidence="1">
    <location>
        <begin position="1"/>
        <end position="10"/>
    </location>
</feature>
<accession>A0A7S3GAR1</accession>
<feature type="region of interest" description="Disordered" evidence="1">
    <location>
        <begin position="1"/>
        <end position="21"/>
    </location>
</feature>
<gene>
    <name evidence="2" type="ORF">PBIL07802_LOCUS17143</name>
</gene>
<protein>
    <submittedName>
        <fullName evidence="2">Uncharacterized protein</fullName>
    </submittedName>
</protein>
<evidence type="ECO:0000256" key="1">
    <source>
        <dbReference type="SAM" id="MobiDB-lite"/>
    </source>
</evidence>